<dbReference type="WBParaSite" id="ES5_v2.g30631.t1">
    <property type="protein sequence ID" value="ES5_v2.g30631.t1"/>
    <property type="gene ID" value="ES5_v2.g30631"/>
</dbReference>
<dbReference type="Proteomes" id="UP000887579">
    <property type="component" value="Unplaced"/>
</dbReference>
<name>A0AC34GLU0_9BILA</name>
<protein>
    <submittedName>
        <fullName evidence="2">Uncharacterized protein</fullName>
    </submittedName>
</protein>
<reference evidence="2" key="1">
    <citation type="submission" date="2022-11" db="UniProtKB">
        <authorList>
            <consortium name="WormBaseParasite"/>
        </authorList>
    </citation>
    <scope>IDENTIFICATION</scope>
</reference>
<proteinExistence type="predicted"/>
<evidence type="ECO:0000313" key="2">
    <source>
        <dbReference type="WBParaSite" id="ES5_v2.g30631.t1"/>
    </source>
</evidence>
<evidence type="ECO:0000313" key="1">
    <source>
        <dbReference type="Proteomes" id="UP000887579"/>
    </source>
</evidence>
<sequence>MAEAAIYFQNYSKAINCLEKARKIEPFFCRNKLPNLLEYLSHFASEVAKLKKSLLNRKNAEEIHKSLNDAYDELQLRKKDGVMDEDGKISWFSKNPPKRKISEIKETNAEGNESFVAVLRVLTQINTNSFTVP</sequence>
<accession>A0AC34GLU0</accession>
<organism evidence="1 2">
    <name type="scientific">Panagrolaimus sp. ES5</name>
    <dbReference type="NCBI Taxonomy" id="591445"/>
    <lineage>
        <taxon>Eukaryota</taxon>
        <taxon>Metazoa</taxon>
        <taxon>Ecdysozoa</taxon>
        <taxon>Nematoda</taxon>
        <taxon>Chromadorea</taxon>
        <taxon>Rhabditida</taxon>
        <taxon>Tylenchina</taxon>
        <taxon>Panagrolaimomorpha</taxon>
        <taxon>Panagrolaimoidea</taxon>
        <taxon>Panagrolaimidae</taxon>
        <taxon>Panagrolaimus</taxon>
    </lineage>
</organism>